<dbReference type="Gene3D" id="6.10.340.10">
    <property type="match status" value="1"/>
</dbReference>
<dbReference type="Proteomes" id="UP001232445">
    <property type="component" value="Unassembled WGS sequence"/>
</dbReference>
<accession>A0ABU0CXJ1</accession>
<evidence type="ECO:0000256" key="1">
    <source>
        <dbReference type="ARBA" id="ARBA00004651"/>
    </source>
</evidence>
<evidence type="ECO:0000313" key="8">
    <source>
        <dbReference type="EMBL" id="MDQ0340560.1"/>
    </source>
</evidence>
<dbReference type="Pfam" id="PF00672">
    <property type="entry name" value="HAMP"/>
    <property type="match status" value="1"/>
</dbReference>
<reference evidence="8 9" key="1">
    <citation type="submission" date="2023-07" db="EMBL/GenBank/DDBJ databases">
        <title>Genomic Encyclopedia of Type Strains, Phase IV (KMG-IV): sequencing the most valuable type-strain genomes for metagenomic binning, comparative biology and taxonomic classification.</title>
        <authorList>
            <person name="Goeker M."/>
        </authorList>
    </citation>
    <scope>NUCLEOTIDE SEQUENCE [LARGE SCALE GENOMIC DNA]</scope>
    <source>
        <strain evidence="8 9">DSM 17740</strain>
    </source>
</reference>
<keyword evidence="4 8" id="KW-0808">Transferase</keyword>
<gene>
    <name evidence="8" type="ORF">J2S00_003384</name>
</gene>
<dbReference type="PANTHER" id="PTHR34220:SF7">
    <property type="entry name" value="SENSOR HISTIDINE KINASE YPDA"/>
    <property type="match status" value="1"/>
</dbReference>
<dbReference type="EMBL" id="JAUSUQ010000015">
    <property type="protein sequence ID" value="MDQ0340560.1"/>
    <property type="molecule type" value="Genomic_DNA"/>
</dbReference>
<keyword evidence="2" id="KW-1003">Cell membrane</keyword>
<dbReference type="GO" id="GO:0004673">
    <property type="term" value="F:protein histidine kinase activity"/>
    <property type="evidence" value="ECO:0007669"/>
    <property type="project" value="UniProtKB-EC"/>
</dbReference>
<evidence type="ECO:0000313" key="9">
    <source>
        <dbReference type="Proteomes" id="UP001232445"/>
    </source>
</evidence>
<keyword evidence="3" id="KW-0597">Phosphoprotein</keyword>
<dbReference type="SMART" id="SM00304">
    <property type="entry name" value="HAMP"/>
    <property type="match status" value="1"/>
</dbReference>
<dbReference type="EC" id="2.7.13.3" evidence="8"/>
<dbReference type="PANTHER" id="PTHR34220">
    <property type="entry name" value="SENSOR HISTIDINE KINASE YPDA"/>
    <property type="match status" value="1"/>
</dbReference>
<dbReference type="SUPFAM" id="SSF55874">
    <property type="entry name" value="ATPase domain of HSP90 chaperone/DNA topoisomerase II/histidine kinase"/>
    <property type="match status" value="1"/>
</dbReference>
<dbReference type="Pfam" id="PF02518">
    <property type="entry name" value="HATPase_c"/>
    <property type="match status" value="1"/>
</dbReference>
<dbReference type="InterPro" id="IPR003594">
    <property type="entry name" value="HATPase_dom"/>
</dbReference>
<dbReference type="InterPro" id="IPR050640">
    <property type="entry name" value="Bact_2-comp_sensor_kinase"/>
</dbReference>
<protein>
    <submittedName>
        <fullName evidence="8">Two-component system sensor histidine kinase YesM</fullName>
        <ecNumber evidence="8">2.7.13.3</ecNumber>
    </submittedName>
</protein>
<comment type="caution">
    <text evidence="8">The sequence shown here is derived from an EMBL/GenBank/DDBJ whole genome shotgun (WGS) entry which is preliminary data.</text>
</comment>
<name>A0ABU0CXJ1_9BACI</name>
<keyword evidence="9" id="KW-1185">Reference proteome</keyword>
<evidence type="ECO:0000256" key="5">
    <source>
        <dbReference type="ARBA" id="ARBA00022777"/>
    </source>
</evidence>
<dbReference type="InterPro" id="IPR003660">
    <property type="entry name" value="HAMP_dom"/>
</dbReference>
<keyword evidence="6" id="KW-0472">Membrane</keyword>
<dbReference type="RefSeq" id="WP_307342381.1">
    <property type="nucleotide sequence ID" value="NZ_JAUSUQ010000015.1"/>
</dbReference>
<keyword evidence="5 8" id="KW-0418">Kinase</keyword>
<dbReference type="SUPFAM" id="SSF158472">
    <property type="entry name" value="HAMP domain-like"/>
    <property type="match status" value="1"/>
</dbReference>
<proteinExistence type="predicted"/>
<evidence type="ECO:0000256" key="2">
    <source>
        <dbReference type="ARBA" id="ARBA00022475"/>
    </source>
</evidence>
<comment type="subcellular location">
    <subcellularLocation>
        <location evidence="1">Cell membrane</location>
        <topology evidence="1">Multi-pass membrane protein</topology>
    </subcellularLocation>
</comment>
<evidence type="ECO:0000256" key="4">
    <source>
        <dbReference type="ARBA" id="ARBA00022679"/>
    </source>
</evidence>
<dbReference type="CDD" id="cd06225">
    <property type="entry name" value="HAMP"/>
    <property type="match status" value="1"/>
</dbReference>
<dbReference type="SMART" id="SM00387">
    <property type="entry name" value="HATPase_c"/>
    <property type="match status" value="1"/>
</dbReference>
<feature type="domain" description="HAMP" evidence="7">
    <location>
        <begin position="307"/>
        <end position="359"/>
    </location>
</feature>
<dbReference type="PROSITE" id="PS50885">
    <property type="entry name" value="HAMP"/>
    <property type="match status" value="1"/>
</dbReference>
<organism evidence="8 9">
    <name type="scientific">Caldalkalibacillus uzonensis</name>
    <dbReference type="NCBI Taxonomy" id="353224"/>
    <lineage>
        <taxon>Bacteria</taxon>
        <taxon>Bacillati</taxon>
        <taxon>Bacillota</taxon>
        <taxon>Bacilli</taxon>
        <taxon>Bacillales</taxon>
        <taxon>Bacillaceae</taxon>
        <taxon>Caldalkalibacillus</taxon>
    </lineage>
</organism>
<evidence type="ECO:0000256" key="3">
    <source>
        <dbReference type="ARBA" id="ARBA00022553"/>
    </source>
</evidence>
<evidence type="ECO:0000259" key="7">
    <source>
        <dbReference type="PROSITE" id="PS50885"/>
    </source>
</evidence>
<dbReference type="InterPro" id="IPR010559">
    <property type="entry name" value="Sig_transdc_His_kin_internal"/>
</dbReference>
<dbReference type="Gene3D" id="3.30.565.10">
    <property type="entry name" value="Histidine kinase-like ATPase, C-terminal domain"/>
    <property type="match status" value="1"/>
</dbReference>
<dbReference type="Pfam" id="PF06580">
    <property type="entry name" value="His_kinase"/>
    <property type="match status" value="1"/>
</dbReference>
<dbReference type="InterPro" id="IPR036890">
    <property type="entry name" value="HATPase_C_sf"/>
</dbReference>
<sequence length="581" mass="66414">MLRRKITLIFFLLTLLPLGILGIMVYERFSNTLEQNAVQSTQRVAIQIINNLDLLMSDLSRLSLSPLYDKSVLSILKKHSDSSKRFYRSAADNEKISMFLSALMYKRSELQGIHLISNDGNVFSHMDRNELRPWFDSNQENGWVDEVIKANGAAVILPAHTPTYYRFQHQDQHFGIGRLVRDPNTYTPLGIMKIDVKMEYMQELLSSIAGALVRVEDAQGRLIYEEGSLAEVFDRAAVELDTPQWLYDQDKKYLAIKHTSAESGLSILCLIPEDDILQESKQLGMVTLGFMLVSSMIAFGLSVVSSKQVVRPIEELKMSMERVQHGRLDERINIRRKDEIGKLAEGFNNMIEEINRLINEIYEKGLREKEAEFKALQSQINPHFIYNTLESINMLALEKDNYQISDMVTGLGHLLRYSTDHRKKMVQIREEVAVLKSYIFIMQTRLGERLEVEWDVDEEALDFLIPKLSLQPVVENAIIHGISSLEEGGRVWISIIKEDNCIRCTIKDNGAGMPDKQVKAITSNLARVDNNVQTRDSIGLWNIHRRIVLLYGRRYGLTIQSQMGLGTSVVITIPTMKEESN</sequence>
<evidence type="ECO:0000256" key="6">
    <source>
        <dbReference type="ARBA" id="ARBA00023136"/>
    </source>
</evidence>